<dbReference type="AlphaFoldDB" id="A0A5C3N7V2"/>
<keyword evidence="2" id="KW-1185">Reference proteome</keyword>
<evidence type="ECO:0000313" key="1">
    <source>
        <dbReference type="EMBL" id="TFK52877.1"/>
    </source>
</evidence>
<dbReference type="OrthoDB" id="2750929at2759"/>
<organism evidence="1 2">
    <name type="scientific">Heliocybe sulcata</name>
    <dbReference type="NCBI Taxonomy" id="5364"/>
    <lineage>
        <taxon>Eukaryota</taxon>
        <taxon>Fungi</taxon>
        <taxon>Dikarya</taxon>
        <taxon>Basidiomycota</taxon>
        <taxon>Agaricomycotina</taxon>
        <taxon>Agaricomycetes</taxon>
        <taxon>Gloeophyllales</taxon>
        <taxon>Gloeophyllaceae</taxon>
        <taxon>Heliocybe</taxon>
    </lineage>
</organism>
<dbReference type="Proteomes" id="UP000305948">
    <property type="component" value="Unassembled WGS sequence"/>
</dbReference>
<sequence>MNRVVRALKPPFCQHWQHTFRLTPPSLLLGGLHGISADILCIHVAQARRRCISSVGAAAGQDKHAVLASDSPAAANPNSRRALLLRTLDPRWLRTEDFVVLSGRPQKALRVLAAPEIQGSHVSYRSEGTTPLPFPPDTQGFLYFHLDADAPALAGQVRFRITTSSDPATFPEGRDLQLPDGRPWNIPVFQVARWSKYAAFRAVLLSDNLVTEKLLDPALSISTSHGKKPLHPNSDSVFAWKFGQTFPVELESTYIVVWLMGSSGWKRLRFRTPFSLLQQRGTKKVLYAPFIGTALVHFEHSTLPEHEGTRTVVLRISKIVQLTKSENADDPEEVPEPREGGLVMMRRTRGVWVPWSIDVDRPRREYHTEVCQALATLFSREKVIAGQHGHAALASDIPAVLNPTSHRPILLRTLDPRRLRTEDFLVLSGRSKETISAPSRGVSLTYTRQGGTRLSFPSETQGFLYWHLESDAPALAGQVRFRITTSSDPATFAGGQDLQLPDGRTWNISIFDIVRRSKYAACRAQLLSDKLVTEALLDTALDVSAPDGKTIERPYSDSVFIWKFGQIFPVELGSNSIYAWVLGSSSGQRLRLHTPFSLLQQRGTKRVLYAPFIG</sequence>
<evidence type="ECO:0000313" key="2">
    <source>
        <dbReference type="Proteomes" id="UP000305948"/>
    </source>
</evidence>
<accession>A0A5C3N7V2</accession>
<proteinExistence type="predicted"/>
<protein>
    <submittedName>
        <fullName evidence="1">Uncharacterized protein</fullName>
    </submittedName>
</protein>
<dbReference type="EMBL" id="ML213508">
    <property type="protein sequence ID" value="TFK52877.1"/>
    <property type="molecule type" value="Genomic_DNA"/>
</dbReference>
<name>A0A5C3N7V2_9AGAM</name>
<reference evidence="1 2" key="1">
    <citation type="journal article" date="2019" name="Nat. Ecol. Evol.">
        <title>Megaphylogeny resolves global patterns of mushroom evolution.</title>
        <authorList>
            <person name="Varga T."/>
            <person name="Krizsan K."/>
            <person name="Foldi C."/>
            <person name="Dima B."/>
            <person name="Sanchez-Garcia M."/>
            <person name="Sanchez-Ramirez S."/>
            <person name="Szollosi G.J."/>
            <person name="Szarkandi J.G."/>
            <person name="Papp V."/>
            <person name="Albert L."/>
            <person name="Andreopoulos W."/>
            <person name="Angelini C."/>
            <person name="Antonin V."/>
            <person name="Barry K.W."/>
            <person name="Bougher N.L."/>
            <person name="Buchanan P."/>
            <person name="Buyck B."/>
            <person name="Bense V."/>
            <person name="Catcheside P."/>
            <person name="Chovatia M."/>
            <person name="Cooper J."/>
            <person name="Damon W."/>
            <person name="Desjardin D."/>
            <person name="Finy P."/>
            <person name="Geml J."/>
            <person name="Haridas S."/>
            <person name="Hughes K."/>
            <person name="Justo A."/>
            <person name="Karasinski D."/>
            <person name="Kautmanova I."/>
            <person name="Kiss B."/>
            <person name="Kocsube S."/>
            <person name="Kotiranta H."/>
            <person name="LaButti K.M."/>
            <person name="Lechner B.E."/>
            <person name="Liimatainen K."/>
            <person name="Lipzen A."/>
            <person name="Lukacs Z."/>
            <person name="Mihaltcheva S."/>
            <person name="Morgado L.N."/>
            <person name="Niskanen T."/>
            <person name="Noordeloos M.E."/>
            <person name="Ohm R.A."/>
            <person name="Ortiz-Santana B."/>
            <person name="Ovrebo C."/>
            <person name="Racz N."/>
            <person name="Riley R."/>
            <person name="Savchenko A."/>
            <person name="Shiryaev A."/>
            <person name="Soop K."/>
            <person name="Spirin V."/>
            <person name="Szebenyi C."/>
            <person name="Tomsovsky M."/>
            <person name="Tulloss R.E."/>
            <person name="Uehling J."/>
            <person name="Grigoriev I.V."/>
            <person name="Vagvolgyi C."/>
            <person name="Papp T."/>
            <person name="Martin F.M."/>
            <person name="Miettinen O."/>
            <person name="Hibbett D.S."/>
            <person name="Nagy L.G."/>
        </authorList>
    </citation>
    <scope>NUCLEOTIDE SEQUENCE [LARGE SCALE GENOMIC DNA]</scope>
    <source>
        <strain evidence="1 2">OMC1185</strain>
    </source>
</reference>
<gene>
    <name evidence="1" type="ORF">OE88DRAFT_1313113</name>
</gene>